<dbReference type="Proteomes" id="UP001597079">
    <property type="component" value="Unassembled WGS sequence"/>
</dbReference>
<comment type="similarity">
    <text evidence="2 7">Belongs to the major facilitator superfamily. Sugar transporter (TC 2.A.1.1) family.</text>
</comment>
<dbReference type="Pfam" id="PF00083">
    <property type="entry name" value="Sugar_tr"/>
    <property type="match status" value="1"/>
</dbReference>
<dbReference type="PROSITE" id="PS00217">
    <property type="entry name" value="SUGAR_TRANSPORT_2"/>
    <property type="match status" value="1"/>
</dbReference>
<dbReference type="RefSeq" id="WP_377944051.1">
    <property type="nucleotide sequence ID" value="NZ_JBHUCX010000044.1"/>
</dbReference>
<feature type="transmembrane region" description="Helical" evidence="8">
    <location>
        <begin position="357"/>
        <end position="384"/>
    </location>
</feature>
<reference evidence="11" key="1">
    <citation type="journal article" date="2019" name="Int. J. Syst. Evol. Microbiol.">
        <title>The Global Catalogue of Microorganisms (GCM) 10K type strain sequencing project: providing services to taxonomists for standard genome sequencing and annotation.</title>
        <authorList>
            <consortium name="The Broad Institute Genomics Platform"/>
            <consortium name="The Broad Institute Genome Sequencing Center for Infectious Disease"/>
            <person name="Wu L."/>
            <person name="Ma J."/>
        </authorList>
    </citation>
    <scope>NUCLEOTIDE SEQUENCE [LARGE SCALE GENOMIC DNA]</scope>
    <source>
        <strain evidence="11">CGMCC 1.12286</strain>
    </source>
</reference>
<dbReference type="InterPro" id="IPR005828">
    <property type="entry name" value="MFS_sugar_transport-like"/>
</dbReference>
<evidence type="ECO:0000256" key="3">
    <source>
        <dbReference type="ARBA" id="ARBA00022448"/>
    </source>
</evidence>
<keyword evidence="4 8" id="KW-0812">Transmembrane</keyword>
<dbReference type="InterPro" id="IPR050814">
    <property type="entry name" value="Myo-inositol_Transporter"/>
</dbReference>
<feature type="transmembrane region" description="Helical" evidence="8">
    <location>
        <begin position="426"/>
        <end position="446"/>
    </location>
</feature>
<dbReference type="InterPro" id="IPR036259">
    <property type="entry name" value="MFS_trans_sf"/>
</dbReference>
<dbReference type="InterPro" id="IPR005829">
    <property type="entry name" value="Sugar_transporter_CS"/>
</dbReference>
<evidence type="ECO:0000256" key="8">
    <source>
        <dbReference type="SAM" id="Phobius"/>
    </source>
</evidence>
<evidence type="ECO:0000256" key="7">
    <source>
        <dbReference type="RuleBase" id="RU003346"/>
    </source>
</evidence>
<proteinExistence type="inferred from homology"/>
<feature type="transmembrane region" description="Helical" evidence="8">
    <location>
        <begin position="301"/>
        <end position="324"/>
    </location>
</feature>
<name>A0ABW4JK34_9BACL</name>
<dbReference type="PRINTS" id="PR00171">
    <property type="entry name" value="SUGRTRNSPORT"/>
</dbReference>
<evidence type="ECO:0000256" key="1">
    <source>
        <dbReference type="ARBA" id="ARBA00004651"/>
    </source>
</evidence>
<dbReference type="SUPFAM" id="SSF103473">
    <property type="entry name" value="MFS general substrate transporter"/>
    <property type="match status" value="1"/>
</dbReference>
<feature type="transmembrane region" description="Helical" evidence="8">
    <location>
        <begin position="56"/>
        <end position="77"/>
    </location>
</feature>
<dbReference type="PROSITE" id="PS50850">
    <property type="entry name" value="MFS"/>
    <property type="match status" value="1"/>
</dbReference>
<feature type="transmembrane region" description="Helical" evidence="8">
    <location>
        <begin position="89"/>
        <end position="108"/>
    </location>
</feature>
<dbReference type="InterPro" id="IPR020846">
    <property type="entry name" value="MFS_dom"/>
</dbReference>
<feature type="transmembrane region" description="Helical" evidence="8">
    <location>
        <begin position="114"/>
        <end position="135"/>
    </location>
</feature>
<feature type="domain" description="Major facilitator superfamily (MFS) profile" evidence="9">
    <location>
        <begin position="23"/>
        <end position="450"/>
    </location>
</feature>
<evidence type="ECO:0000313" key="11">
    <source>
        <dbReference type="Proteomes" id="UP001597079"/>
    </source>
</evidence>
<feature type="transmembrane region" description="Helical" evidence="8">
    <location>
        <begin position="396"/>
        <end position="414"/>
    </location>
</feature>
<organism evidence="10 11">
    <name type="scientific">Alicyclobacillus fodiniaquatilis</name>
    <dbReference type="NCBI Taxonomy" id="1661150"/>
    <lineage>
        <taxon>Bacteria</taxon>
        <taxon>Bacillati</taxon>
        <taxon>Bacillota</taxon>
        <taxon>Bacilli</taxon>
        <taxon>Bacillales</taxon>
        <taxon>Alicyclobacillaceae</taxon>
        <taxon>Alicyclobacillus</taxon>
    </lineage>
</organism>
<evidence type="ECO:0000259" key="9">
    <source>
        <dbReference type="PROSITE" id="PS50850"/>
    </source>
</evidence>
<feature type="transmembrane region" description="Helical" evidence="8">
    <location>
        <begin position="331"/>
        <end position="351"/>
    </location>
</feature>
<dbReference type="PANTHER" id="PTHR48020:SF12">
    <property type="entry name" value="PROTON MYO-INOSITOL COTRANSPORTER"/>
    <property type="match status" value="1"/>
</dbReference>
<accession>A0ABW4JK34</accession>
<evidence type="ECO:0000256" key="5">
    <source>
        <dbReference type="ARBA" id="ARBA00022989"/>
    </source>
</evidence>
<evidence type="ECO:0000313" key="10">
    <source>
        <dbReference type="EMBL" id="MFD1676161.1"/>
    </source>
</evidence>
<keyword evidence="11" id="KW-1185">Reference proteome</keyword>
<dbReference type="NCBIfam" id="TIGR00879">
    <property type="entry name" value="SP"/>
    <property type="match status" value="1"/>
</dbReference>
<comment type="caution">
    <text evidence="10">The sequence shown here is derived from an EMBL/GenBank/DDBJ whole genome shotgun (WGS) entry which is preliminary data.</text>
</comment>
<keyword evidence="3 7" id="KW-0813">Transport</keyword>
<dbReference type="PROSITE" id="PS00216">
    <property type="entry name" value="SUGAR_TRANSPORT_1"/>
    <property type="match status" value="2"/>
</dbReference>
<dbReference type="Gene3D" id="1.20.1250.20">
    <property type="entry name" value="MFS general substrate transporter like domains"/>
    <property type="match status" value="2"/>
</dbReference>
<evidence type="ECO:0000256" key="4">
    <source>
        <dbReference type="ARBA" id="ARBA00022692"/>
    </source>
</evidence>
<evidence type="ECO:0000256" key="6">
    <source>
        <dbReference type="ARBA" id="ARBA00023136"/>
    </source>
</evidence>
<dbReference type="InterPro" id="IPR003663">
    <property type="entry name" value="Sugar/inositol_transpt"/>
</dbReference>
<feature type="transmembrane region" description="Helical" evidence="8">
    <location>
        <begin position="17"/>
        <end position="36"/>
    </location>
</feature>
<dbReference type="EMBL" id="JBHUCX010000044">
    <property type="protein sequence ID" value="MFD1676161.1"/>
    <property type="molecule type" value="Genomic_DNA"/>
</dbReference>
<protein>
    <submittedName>
        <fullName evidence="10">Sugar porter family MFS transporter</fullName>
    </submittedName>
</protein>
<comment type="subcellular location">
    <subcellularLocation>
        <location evidence="1">Cell membrane</location>
        <topology evidence="1">Multi-pass membrane protein</topology>
    </subcellularLocation>
</comment>
<feature type="transmembrane region" description="Helical" evidence="8">
    <location>
        <begin position="182"/>
        <end position="204"/>
    </location>
</feature>
<evidence type="ECO:0000256" key="2">
    <source>
        <dbReference type="ARBA" id="ARBA00010992"/>
    </source>
</evidence>
<feature type="transmembrane region" description="Helical" evidence="8">
    <location>
        <begin position="147"/>
        <end position="170"/>
    </location>
</feature>
<gene>
    <name evidence="10" type="ORF">ACFSB2_15760</name>
</gene>
<keyword evidence="6 8" id="KW-0472">Membrane</keyword>
<sequence length="473" mass="51089">MTVSVSSGTVANKTGSTLFVSLVTSIAAIGGFLFGYDQGVISGAIGFLQTQFHMNSSLMGFVSACIPLGAMLGVLVAGFLSDRIGRKPVLLLGAILFIVSSLGCSFATSVGFLIVSRLIGGLGIGVASMVSPMYISEISPARIRGRLVGTNQLGVVLGIFIVYIVNAVIANVHTQTWDQLFGWRWMFGVGVVPGLLFFILLFLVPESPRFLVKQGRTDSAFQILQRINGQEIAQVELSDIAIALKEERASQGLLSELFKRGIRIALLVAVVLAVMQQFTGTSAVAYYAPIIFKDSGAGANAAMIETVFIGALKVIFTIVLMMLIDRVGRRTLLLVGSAAMAVFLIALGISFEMAHVNAGLVLAFILLHTVAFELSWGGGVWIVISEIFPTRIRGRAMAIGSFALWGAIYLVTQFFPIMMNHFGGSITFWVFALMCIIMFLFTLRFLPETKGKTLEEIQTHWNAYDEEATVSHL</sequence>
<dbReference type="PANTHER" id="PTHR48020">
    <property type="entry name" value="PROTON MYO-INOSITOL COTRANSPORTER"/>
    <property type="match status" value="1"/>
</dbReference>
<feature type="transmembrane region" description="Helical" evidence="8">
    <location>
        <begin position="264"/>
        <end position="289"/>
    </location>
</feature>
<keyword evidence="5 8" id="KW-1133">Transmembrane helix</keyword>